<dbReference type="PRINTS" id="PR00081">
    <property type="entry name" value="GDHRDH"/>
</dbReference>
<dbReference type="PANTHER" id="PTHR43976:SF16">
    <property type="entry name" value="SHORT-CHAIN DEHYDROGENASE_REDUCTASE FAMILY PROTEIN"/>
    <property type="match status" value="1"/>
</dbReference>
<name>A0A0W0FPZ2_MONRR</name>
<evidence type="ECO:0000256" key="2">
    <source>
        <dbReference type="ARBA" id="ARBA00023002"/>
    </source>
</evidence>
<dbReference type="eggNOG" id="KOG1205">
    <property type="taxonomic scope" value="Eukaryota"/>
</dbReference>
<comment type="similarity">
    <text evidence="1 3">Belongs to the short-chain dehydrogenases/reductases (SDR) family.</text>
</comment>
<keyword evidence="2" id="KW-0560">Oxidoreductase</keyword>
<gene>
    <name evidence="4" type="ORF">WG66_9100</name>
</gene>
<dbReference type="InterPro" id="IPR036291">
    <property type="entry name" value="NAD(P)-bd_dom_sf"/>
</dbReference>
<proteinExistence type="inferred from homology"/>
<dbReference type="CDD" id="cd05374">
    <property type="entry name" value="17beta-HSD-like_SDR_c"/>
    <property type="match status" value="1"/>
</dbReference>
<dbReference type="InterPro" id="IPR002347">
    <property type="entry name" value="SDR_fam"/>
</dbReference>
<dbReference type="InterPro" id="IPR051911">
    <property type="entry name" value="SDR_oxidoreductase"/>
</dbReference>
<evidence type="ECO:0000256" key="3">
    <source>
        <dbReference type="RuleBase" id="RU000363"/>
    </source>
</evidence>
<evidence type="ECO:0000313" key="4">
    <source>
        <dbReference type="EMBL" id="KTB38322.1"/>
    </source>
</evidence>
<dbReference type="EMBL" id="LATX01001770">
    <property type="protein sequence ID" value="KTB38322.1"/>
    <property type="molecule type" value="Genomic_DNA"/>
</dbReference>
<dbReference type="SUPFAM" id="SSF51735">
    <property type="entry name" value="NAD(P)-binding Rossmann-fold domains"/>
    <property type="match status" value="1"/>
</dbReference>
<sequence>MASHQNIWLITGTTSGFGRRLVTCLLRRGELVIATARSLDKLGELLKDFDNHSNLRTLCLDVTSDISTIRRSIDEALSFWGRIDVLVNNAGVGFKSVIEEASAEEFKKQFQTNFFGVIDVTNAVLSSMRTSKSGTIVNIGSRSSWKSEIPATGLYASSKAALRVYSETLATEVSQFNIRVMIVEPGAFRTEGILSMPYHTEHPISDYDATREKAVATFRATVGTQRGDPDKAMELLVNVVRGEGKAGGRPWPLYLPLGEDAEQAITEKCKKMLDAVDAWKNETSNLDFE</sequence>
<evidence type="ECO:0000256" key="1">
    <source>
        <dbReference type="ARBA" id="ARBA00006484"/>
    </source>
</evidence>
<dbReference type="Gene3D" id="3.40.50.720">
    <property type="entry name" value="NAD(P)-binding Rossmann-like Domain"/>
    <property type="match status" value="1"/>
</dbReference>
<accession>A0A0W0FPZ2</accession>
<dbReference type="Proteomes" id="UP000054988">
    <property type="component" value="Unassembled WGS sequence"/>
</dbReference>
<dbReference type="PANTHER" id="PTHR43976">
    <property type="entry name" value="SHORT CHAIN DEHYDROGENASE"/>
    <property type="match status" value="1"/>
</dbReference>
<protein>
    <recommendedName>
        <fullName evidence="6">NAD(P)-binding protein</fullName>
    </recommendedName>
</protein>
<comment type="caution">
    <text evidence="4">The sequence shown here is derived from an EMBL/GenBank/DDBJ whole genome shotgun (WGS) entry which is preliminary data.</text>
</comment>
<dbReference type="GO" id="GO:0016491">
    <property type="term" value="F:oxidoreductase activity"/>
    <property type="evidence" value="ECO:0007669"/>
    <property type="project" value="UniProtKB-KW"/>
</dbReference>
<dbReference type="PRINTS" id="PR00080">
    <property type="entry name" value="SDRFAMILY"/>
</dbReference>
<dbReference type="AlphaFoldDB" id="A0A0W0FPZ2"/>
<dbReference type="Pfam" id="PF00106">
    <property type="entry name" value="adh_short"/>
    <property type="match status" value="1"/>
</dbReference>
<organism evidence="4 5">
    <name type="scientific">Moniliophthora roreri</name>
    <name type="common">Frosty pod rot fungus</name>
    <name type="synonym">Monilia roreri</name>
    <dbReference type="NCBI Taxonomy" id="221103"/>
    <lineage>
        <taxon>Eukaryota</taxon>
        <taxon>Fungi</taxon>
        <taxon>Dikarya</taxon>
        <taxon>Basidiomycota</taxon>
        <taxon>Agaricomycotina</taxon>
        <taxon>Agaricomycetes</taxon>
        <taxon>Agaricomycetidae</taxon>
        <taxon>Agaricales</taxon>
        <taxon>Marasmiineae</taxon>
        <taxon>Marasmiaceae</taxon>
        <taxon>Moniliophthora</taxon>
    </lineage>
</organism>
<evidence type="ECO:0000313" key="5">
    <source>
        <dbReference type="Proteomes" id="UP000054988"/>
    </source>
</evidence>
<reference evidence="4 5" key="1">
    <citation type="submission" date="2015-12" db="EMBL/GenBank/DDBJ databases">
        <title>Draft genome sequence of Moniliophthora roreri, the causal agent of frosty pod rot of cacao.</title>
        <authorList>
            <person name="Aime M.C."/>
            <person name="Diaz-Valderrama J.R."/>
            <person name="Kijpornyongpan T."/>
            <person name="Phillips-Mora W."/>
        </authorList>
    </citation>
    <scope>NUCLEOTIDE SEQUENCE [LARGE SCALE GENOMIC DNA]</scope>
    <source>
        <strain evidence="4 5">MCA 2952</strain>
    </source>
</reference>
<evidence type="ECO:0008006" key="6">
    <source>
        <dbReference type="Google" id="ProtNLM"/>
    </source>
</evidence>